<dbReference type="InterPro" id="IPR011576">
    <property type="entry name" value="Pyridox_Oxase_N"/>
</dbReference>
<proteinExistence type="predicted"/>
<dbReference type="InterPro" id="IPR014419">
    <property type="entry name" value="HutZ"/>
</dbReference>
<evidence type="ECO:0000313" key="4">
    <source>
        <dbReference type="Proteomes" id="UP000265916"/>
    </source>
</evidence>
<dbReference type="Pfam" id="PF01243">
    <property type="entry name" value="PNPOx_N"/>
    <property type="match status" value="1"/>
</dbReference>
<dbReference type="GO" id="GO:0070967">
    <property type="term" value="F:coenzyme F420 binding"/>
    <property type="evidence" value="ECO:0007669"/>
    <property type="project" value="TreeGrafter"/>
</dbReference>
<evidence type="ECO:0000256" key="1">
    <source>
        <dbReference type="ARBA" id="ARBA00023002"/>
    </source>
</evidence>
<keyword evidence="4" id="KW-1185">Reference proteome</keyword>
<dbReference type="InterPro" id="IPR012349">
    <property type="entry name" value="Split_barrel_FMN-bd"/>
</dbReference>
<dbReference type="GO" id="GO:0016627">
    <property type="term" value="F:oxidoreductase activity, acting on the CH-CH group of donors"/>
    <property type="evidence" value="ECO:0007669"/>
    <property type="project" value="TreeGrafter"/>
</dbReference>
<dbReference type="RefSeq" id="WP_119532158.1">
    <property type="nucleotide sequence ID" value="NZ_JBHSSP010000032.1"/>
</dbReference>
<dbReference type="Gene3D" id="2.30.110.10">
    <property type="entry name" value="Electron Transport, Fmn-binding Protein, Chain A"/>
    <property type="match status" value="1"/>
</dbReference>
<dbReference type="InterPro" id="IPR052019">
    <property type="entry name" value="F420H2_bilvrd_red/Heme_oxyg"/>
</dbReference>
<gene>
    <name evidence="3" type="ORF">CKF58_06515</name>
</gene>
<dbReference type="PIRSF" id="PIRSF004633">
    <property type="entry name" value="UCP_PLP_oxd"/>
    <property type="match status" value="1"/>
</dbReference>
<dbReference type="EMBL" id="NRJG01000126">
    <property type="protein sequence ID" value="RIY35703.1"/>
    <property type="molecule type" value="Genomic_DNA"/>
</dbReference>
<name>A0A3A1YBQ7_9GAMM</name>
<dbReference type="GO" id="GO:0005829">
    <property type="term" value="C:cytosol"/>
    <property type="evidence" value="ECO:0007669"/>
    <property type="project" value="TreeGrafter"/>
</dbReference>
<dbReference type="PANTHER" id="PTHR35176">
    <property type="entry name" value="HEME OXYGENASE HI_0854-RELATED"/>
    <property type="match status" value="1"/>
</dbReference>
<accession>A0A3A1YBQ7</accession>
<organism evidence="3 4">
    <name type="scientific">Psittacicella hinzii</name>
    <dbReference type="NCBI Taxonomy" id="2028575"/>
    <lineage>
        <taxon>Bacteria</taxon>
        <taxon>Pseudomonadati</taxon>
        <taxon>Pseudomonadota</taxon>
        <taxon>Gammaproteobacteria</taxon>
        <taxon>Pasteurellales</taxon>
        <taxon>Psittacicellaceae</taxon>
        <taxon>Psittacicella</taxon>
    </lineage>
</organism>
<dbReference type="SUPFAM" id="SSF50475">
    <property type="entry name" value="FMN-binding split barrel"/>
    <property type="match status" value="1"/>
</dbReference>
<dbReference type="AlphaFoldDB" id="A0A3A1YBQ7"/>
<dbReference type="Proteomes" id="UP000265916">
    <property type="component" value="Unassembled WGS sequence"/>
</dbReference>
<protein>
    <submittedName>
        <fullName evidence="3">Heme utilization protein HutZ</fullName>
    </submittedName>
</protein>
<reference evidence="3 4" key="1">
    <citation type="submission" date="2017-08" db="EMBL/GenBank/DDBJ databases">
        <title>Reclassification of Bisgaard taxon 37 and 44.</title>
        <authorList>
            <person name="Christensen H."/>
        </authorList>
    </citation>
    <scope>NUCLEOTIDE SEQUENCE [LARGE SCALE GENOMIC DNA]</scope>
    <source>
        <strain evidence="3 4">111</strain>
    </source>
</reference>
<evidence type="ECO:0000313" key="3">
    <source>
        <dbReference type="EMBL" id="RIY35703.1"/>
    </source>
</evidence>
<keyword evidence="1" id="KW-0560">Oxidoreductase</keyword>
<dbReference type="PANTHER" id="PTHR35176:SF6">
    <property type="entry name" value="HEME OXYGENASE HI_0854-RELATED"/>
    <property type="match status" value="1"/>
</dbReference>
<feature type="domain" description="Pyridoxamine 5'-phosphate oxidase N-terminal" evidence="2">
    <location>
        <begin position="18"/>
        <end position="147"/>
    </location>
</feature>
<dbReference type="OrthoDB" id="5345368at2"/>
<comment type="caution">
    <text evidence="3">The sequence shown here is derived from an EMBL/GenBank/DDBJ whole genome shotgun (WGS) entry which is preliminary data.</text>
</comment>
<evidence type="ECO:0000259" key="2">
    <source>
        <dbReference type="Pfam" id="PF01243"/>
    </source>
</evidence>
<sequence length="181" mass="19864">MSLDPQEKARRLSGRIGPAVAELKANTKTLIISSVNTDGEPLASYSPFVIVNGYYYILISDVAKHAANLREVGKASVMLIEDESAARNIYVRTRLTFAVTAHEVAAESEEFNAGVKALAERFGDIVGELSTMKDFNLFRLETTQGVFVKGFGQAFVVSNDELVEPVHLTQGHLFNEREAVK</sequence>